<comment type="similarity">
    <text evidence="5">Belongs to the class-II pyridoxal-phosphate-dependent aminotransferase family. MalY/PatB cystathionine beta-lyase subfamily.</text>
</comment>
<proteinExistence type="inferred from homology"/>
<dbReference type="Gene3D" id="3.40.640.10">
    <property type="entry name" value="Type I PLP-dependent aspartate aminotransferase-like (Major domain)"/>
    <property type="match status" value="1"/>
</dbReference>
<dbReference type="InterPro" id="IPR015424">
    <property type="entry name" value="PyrdxlP-dep_Trfase"/>
</dbReference>
<dbReference type="InterPro" id="IPR015422">
    <property type="entry name" value="PyrdxlP-dep_Trfase_small"/>
</dbReference>
<keyword evidence="4 7" id="KW-0456">Lyase</keyword>
<comment type="caution">
    <text evidence="7">The sequence shown here is derived from an EMBL/GenBank/DDBJ whole genome shotgun (WGS) entry which is preliminary data.</text>
</comment>
<protein>
    <recommendedName>
        <fullName evidence="2">cysteine-S-conjugate beta-lyase</fullName>
        <ecNumber evidence="2">4.4.1.13</ecNumber>
    </recommendedName>
</protein>
<evidence type="ECO:0000313" key="8">
    <source>
        <dbReference type="Proteomes" id="UP001596264"/>
    </source>
</evidence>
<evidence type="ECO:0000256" key="5">
    <source>
        <dbReference type="ARBA" id="ARBA00037974"/>
    </source>
</evidence>
<dbReference type="RefSeq" id="WP_201561610.1">
    <property type="nucleotide sequence ID" value="NZ_CAJGZK010000003.1"/>
</dbReference>
<evidence type="ECO:0000259" key="6">
    <source>
        <dbReference type="Pfam" id="PF00155"/>
    </source>
</evidence>
<dbReference type="InterPro" id="IPR051798">
    <property type="entry name" value="Class-II_PLP-Dep_Aminotrans"/>
</dbReference>
<sequence>MLYPKPLFFLILENTVLYNFDEIIDRRHTGSLKWHYSDDTIALWVADMDFRAAQPILNTIERVGHHGVLGYTKPTAALYQAIINWHGSRYGLALDKQHILFSHGVIPSLALMLRVFTEAGEAILVNDPIYTPFMTKVRDNGRRLILSPLTEAEGRYHLDLVDIEAKIVEHEVKLYLLCNPHNPGGRVWTADELEALLVICKKHDVAIVSDEIHQDLTLSGHEFIPFLQLAKGYEHKVVSITSMTKTFNVAGIKGAMIFAKDEALIKQINQQQRLRDEHDLNLFAYEVMASAYEKGGEWLEQVLAYIEANIDLVCDFLEKHLPNITVMRPDASYLIWLDCSAYGQDDQTLYNQFRDAKVELSGGIQYGNEGHLKMRLNVACPQVILIEGLNRIHTALSDMSQPL</sequence>
<evidence type="ECO:0000256" key="2">
    <source>
        <dbReference type="ARBA" id="ARBA00012224"/>
    </source>
</evidence>
<dbReference type="EC" id="4.4.1.13" evidence="2"/>
<dbReference type="SUPFAM" id="SSF53383">
    <property type="entry name" value="PLP-dependent transferases"/>
    <property type="match status" value="1"/>
</dbReference>
<dbReference type="EMBL" id="JBHSTZ010000005">
    <property type="protein sequence ID" value="MFC6380163.1"/>
    <property type="molecule type" value="Genomic_DNA"/>
</dbReference>
<evidence type="ECO:0000313" key="7">
    <source>
        <dbReference type="EMBL" id="MFC6380163.1"/>
    </source>
</evidence>
<reference evidence="8" key="1">
    <citation type="journal article" date="2019" name="Int. J. Syst. Evol. Microbiol.">
        <title>The Global Catalogue of Microorganisms (GCM) 10K type strain sequencing project: providing services to taxonomists for standard genome sequencing and annotation.</title>
        <authorList>
            <consortium name="The Broad Institute Genomics Platform"/>
            <consortium name="The Broad Institute Genome Sequencing Center for Infectious Disease"/>
            <person name="Wu L."/>
            <person name="Ma J."/>
        </authorList>
    </citation>
    <scope>NUCLEOTIDE SEQUENCE [LARGE SCALE GENOMIC DNA]</scope>
    <source>
        <strain evidence="8">CCM 2050</strain>
    </source>
</reference>
<organism evidence="7 8">
    <name type="scientific">Psychrobacter glacincola</name>
    <dbReference type="NCBI Taxonomy" id="56810"/>
    <lineage>
        <taxon>Bacteria</taxon>
        <taxon>Pseudomonadati</taxon>
        <taxon>Pseudomonadota</taxon>
        <taxon>Gammaproteobacteria</taxon>
        <taxon>Moraxellales</taxon>
        <taxon>Moraxellaceae</taxon>
        <taxon>Psychrobacter</taxon>
    </lineage>
</organism>
<name>A0ABW1W693_9GAMM</name>
<accession>A0ABW1W693</accession>
<keyword evidence="8" id="KW-1185">Reference proteome</keyword>
<dbReference type="NCBIfam" id="TIGR04350">
    <property type="entry name" value="C_S_lyase_PatB"/>
    <property type="match status" value="1"/>
</dbReference>
<dbReference type="PANTHER" id="PTHR43525">
    <property type="entry name" value="PROTEIN MALY"/>
    <property type="match status" value="1"/>
</dbReference>
<comment type="cofactor">
    <cofactor evidence="1">
        <name>pyridoxal 5'-phosphate</name>
        <dbReference type="ChEBI" id="CHEBI:597326"/>
    </cofactor>
</comment>
<evidence type="ECO:0000256" key="3">
    <source>
        <dbReference type="ARBA" id="ARBA00022898"/>
    </source>
</evidence>
<keyword evidence="3" id="KW-0663">Pyridoxal phosphate</keyword>
<dbReference type="Gene3D" id="3.90.1150.10">
    <property type="entry name" value="Aspartate Aminotransferase, domain 1"/>
    <property type="match status" value="1"/>
</dbReference>
<dbReference type="PANTHER" id="PTHR43525:SF1">
    <property type="entry name" value="PROTEIN MALY"/>
    <property type="match status" value="1"/>
</dbReference>
<dbReference type="InterPro" id="IPR004839">
    <property type="entry name" value="Aminotransferase_I/II_large"/>
</dbReference>
<feature type="domain" description="Aminotransferase class I/classII large" evidence="6">
    <location>
        <begin position="66"/>
        <end position="372"/>
    </location>
</feature>
<dbReference type="Proteomes" id="UP001596264">
    <property type="component" value="Unassembled WGS sequence"/>
</dbReference>
<dbReference type="GO" id="GO:0047804">
    <property type="term" value="F:cysteine-S-conjugate beta-lyase activity"/>
    <property type="evidence" value="ECO:0007669"/>
    <property type="project" value="UniProtKB-EC"/>
</dbReference>
<evidence type="ECO:0000256" key="1">
    <source>
        <dbReference type="ARBA" id="ARBA00001933"/>
    </source>
</evidence>
<dbReference type="InterPro" id="IPR015421">
    <property type="entry name" value="PyrdxlP-dep_Trfase_major"/>
</dbReference>
<evidence type="ECO:0000256" key="4">
    <source>
        <dbReference type="ARBA" id="ARBA00023239"/>
    </source>
</evidence>
<dbReference type="InterPro" id="IPR027619">
    <property type="entry name" value="C-S_lyase_PatB-like"/>
</dbReference>
<dbReference type="CDD" id="cd00609">
    <property type="entry name" value="AAT_like"/>
    <property type="match status" value="1"/>
</dbReference>
<dbReference type="Pfam" id="PF00155">
    <property type="entry name" value="Aminotran_1_2"/>
    <property type="match status" value="1"/>
</dbReference>
<gene>
    <name evidence="7" type="ORF">ACFP58_01550</name>
</gene>